<dbReference type="InterPro" id="IPR011735">
    <property type="entry name" value="WlaTC/HtrL_glycosyltransf"/>
</dbReference>
<proteinExistence type="predicted"/>
<comment type="caution">
    <text evidence="1">The sequence shown here is derived from an EMBL/GenBank/DDBJ whole genome shotgun (WGS) entry which is preliminary data.</text>
</comment>
<evidence type="ECO:0000313" key="2">
    <source>
        <dbReference type="Proteomes" id="UP001374579"/>
    </source>
</evidence>
<gene>
    <name evidence="1" type="ORF">V1264_021386</name>
</gene>
<organism evidence="1 2">
    <name type="scientific">Littorina saxatilis</name>
    <dbReference type="NCBI Taxonomy" id="31220"/>
    <lineage>
        <taxon>Eukaryota</taxon>
        <taxon>Metazoa</taxon>
        <taxon>Spiralia</taxon>
        <taxon>Lophotrochozoa</taxon>
        <taxon>Mollusca</taxon>
        <taxon>Gastropoda</taxon>
        <taxon>Caenogastropoda</taxon>
        <taxon>Littorinimorpha</taxon>
        <taxon>Littorinoidea</taxon>
        <taxon>Littorinidae</taxon>
        <taxon>Littorina</taxon>
    </lineage>
</organism>
<dbReference type="AlphaFoldDB" id="A0AAN9FVP0"/>
<dbReference type="EMBL" id="JBAMIC010004070">
    <property type="protein sequence ID" value="KAK7087317.1"/>
    <property type="molecule type" value="Genomic_DNA"/>
</dbReference>
<dbReference type="Pfam" id="PF09612">
    <property type="entry name" value="HtrL_YibB"/>
    <property type="match status" value="1"/>
</dbReference>
<sequence>MRHVTLMMSRRKPLVCVLLLVCWATICVTYILLVPLSCANPRNFPKLDPRDNTDVTIVTAFFDLGTFQKGEKLQNIHYTPQKYLEWARAFRYLQNPLLIFTDSSEMEDCFRGAATVSETLREKWSNSQKSGTAETKREASEKKNRVKVVRIYNRTELFAFKKLKRVREIFADPSYPKFHPNTVLPEYACTQHAKVDLMERAILEDYFHTKYYAWIDLGYFRDTSSRKRKFWITVPPAMDDKKVAVNEVRSPHHDLDPGVIFKENVYWVGGGMILGSAPVVLKYVAEYRRAVDFFMDRGLFNTDQQVIYAMYKSTATRHLAVTTQLQLFGNKRLNCWFYLGYQCYRE</sequence>
<dbReference type="Proteomes" id="UP001374579">
    <property type="component" value="Unassembled WGS sequence"/>
</dbReference>
<protein>
    <submittedName>
        <fullName evidence="1">Uncharacterized protein</fullName>
    </submittedName>
</protein>
<name>A0AAN9FVP0_9CAEN</name>
<keyword evidence="2" id="KW-1185">Reference proteome</keyword>
<reference evidence="1 2" key="1">
    <citation type="submission" date="2024-02" db="EMBL/GenBank/DDBJ databases">
        <title>Chromosome-scale genome assembly of the rough periwinkle Littorina saxatilis.</title>
        <authorList>
            <person name="De Jode A."/>
            <person name="Faria R."/>
            <person name="Formenti G."/>
            <person name="Sims Y."/>
            <person name="Smith T.P."/>
            <person name="Tracey A."/>
            <person name="Wood J.M.D."/>
            <person name="Zagrodzka Z.B."/>
            <person name="Johannesson K."/>
            <person name="Butlin R.K."/>
            <person name="Leder E.H."/>
        </authorList>
    </citation>
    <scope>NUCLEOTIDE SEQUENCE [LARGE SCALE GENOMIC DNA]</scope>
    <source>
        <strain evidence="1">Snail1</strain>
        <tissue evidence="1">Muscle</tissue>
    </source>
</reference>
<evidence type="ECO:0000313" key="1">
    <source>
        <dbReference type="EMBL" id="KAK7087317.1"/>
    </source>
</evidence>
<accession>A0AAN9FVP0</accession>